<feature type="transmembrane region" description="Helical" evidence="1">
    <location>
        <begin position="178"/>
        <end position="202"/>
    </location>
</feature>
<keyword evidence="1" id="KW-0472">Membrane</keyword>
<gene>
    <name evidence="2" type="ORF">ACFO8M_14365</name>
</gene>
<dbReference type="Proteomes" id="UP001595712">
    <property type="component" value="Unassembled WGS sequence"/>
</dbReference>
<keyword evidence="1" id="KW-0812">Transmembrane</keyword>
<feature type="transmembrane region" description="Helical" evidence="1">
    <location>
        <begin position="20"/>
        <end position="38"/>
    </location>
</feature>
<organism evidence="2 3">
    <name type="scientific">Glycomyces rhizosphaerae</name>
    <dbReference type="NCBI Taxonomy" id="2054422"/>
    <lineage>
        <taxon>Bacteria</taxon>
        <taxon>Bacillati</taxon>
        <taxon>Actinomycetota</taxon>
        <taxon>Actinomycetes</taxon>
        <taxon>Glycomycetales</taxon>
        <taxon>Glycomycetaceae</taxon>
        <taxon>Glycomyces</taxon>
    </lineage>
</organism>
<feature type="transmembrane region" description="Helical" evidence="1">
    <location>
        <begin position="98"/>
        <end position="117"/>
    </location>
</feature>
<feature type="transmembrane region" description="Helical" evidence="1">
    <location>
        <begin position="58"/>
        <end position="86"/>
    </location>
</feature>
<dbReference type="InterPro" id="IPR051224">
    <property type="entry name" value="NiCoT_RcnA"/>
</dbReference>
<keyword evidence="3" id="KW-1185">Reference proteome</keyword>
<feature type="transmembrane region" description="Helical" evidence="1">
    <location>
        <begin position="208"/>
        <end position="233"/>
    </location>
</feature>
<evidence type="ECO:0000313" key="3">
    <source>
        <dbReference type="Proteomes" id="UP001595712"/>
    </source>
</evidence>
<comment type="caution">
    <text evidence="2">The sequence shown here is derived from an EMBL/GenBank/DDBJ whole genome shotgun (WGS) entry which is preliminary data.</text>
</comment>
<name>A0ABV7Q1L4_9ACTN</name>
<reference evidence="3" key="1">
    <citation type="journal article" date="2019" name="Int. J. Syst. Evol. Microbiol.">
        <title>The Global Catalogue of Microorganisms (GCM) 10K type strain sequencing project: providing services to taxonomists for standard genome sequencing and annotation.</title>
        <authorList>
            <consortium name="The Broad Institute Genomics Platform"/>
            <consortium name="The Broad Institute Genome Sequencing Center for Infectious Disease"/>
            <person name="Wu L."/>
            <person name="Ma J."/>
        </authorList>
    </citation>
    <scope>NUCLEOTIDE SEQUENCE [LARGE SCALE GENOMIC DNA]</scope>
    <source>
        <strain evidence="3">CGMCC 4.7396</strain>
    </source>
</reference>
<evidence type="ECO:0000256" key="1">
    <source>
        <dbReference type="SAM" id="Phobius"/>
    </source>
</evidence>
<sequence length="280" mass="28882">MTGFDSRLLDAFDGAAVDHALWPIAIGVALLVGAAHALRPGHGKTLVAAYLVAERGRWMHAVALAVIVAGLHTVSVLAIGLVWWAFAGERTGSIEPVAVWGRLAAALLVLGVGAVVLRRQWRSFRLRGKVFHRRDHDRVGVGGHGHAHLDGHQHDHVHGAAHHHGPPDGVEPWSWAGLLGIASAGALVPSPAAFLILVSGLLTGRTVLAVVMVACFGIGLAATVLAVGLMVIAGRDWLGRKAKAHRPLARFGAVAPLFGAAAIVGGGLALSASALAALVP</sequence>
<protein>
    <submittedName>
        <fullName evidence="2">Nickel/cobalt transporter</fullName>
    </submittedName>
</protein>
<feature type="transmembrane region" description="Helical" evidence="1">
    <location>
        <begin position="254"/>
        <end position="279"/>
    </location>
</feature>
<evidence type="ECO:0000313" key="2">
    <source>
        <dbReference type="EMBL" id="MFC3493661.1"/>
    </source>
</evidence>
<accession>A0ABV7Q1L4</accession>
<dbReference type="PANTHER" id="PTHR40659:SF1">
    <property type="entry name" value="NICKEL_COBALT EFFLUX SYSTEM RCNA"/>
    <property type="match status" value="1"/>
</dbReference>
<dbReference type="RefSeq" id="WP_387976490.1">
    <property type="nucleotide sequence ID" value="NZ_JBHRWO010000011.1"/>
</dbReference>
<dbReference type="PANTHER" id="PTHR40659">
    <property type="entry name" value="NICKEL/COBALT EFFLUX SYSTEM RCNA"/>
    <property type="match status" value="1"/>
</dbReference>
<dbReference type="EMBL" id="JBHRWO010000011">
    <property type="protein sequence ID" value="MFC3493661.1"/>
    <property type="molecule type" value="Genomic_DNA"/>
</dbReference>
<proteinExistence type="predicted"/>
<keyword evidence="1" id="KW-1133">Transmembrane helix</keyword>